<proteinExistence type="predicted"/>
<protein>
    <submittedName>
        <fullName evidence="3">Heptosyltransferase-1/heptosyltransferase-2</fullName>
    </submittedName>
</protein>
<dbReference type="EMBL" id="QEKH01000018">
    <property type="protein sequence ID" value="PVY40061.1"/>
    <property type="molecule type" value="Genomic_DNA"/>
</dbReference>
<name>A0A2U1AUN1_9BACT</name>
<dbReference type="GO" id="GO:0009244">
    <property type="term" value="P:lipopolysaccharide core region biosynthetic process"/>
    <property type="evidence" value="ECO:0007669"/>
    <property type="project" value="TreeGrafter"/>
</dbReference>
<gene>
    <name evidence="3" type="ORF">C8D82_11860</name>
</gene>
<organism evidence="3 4">
    <name type="scientific">Victivallis vadensis</name>
    <dbReference type="NCBI Taxonomy" id="172901"/>
    <lineage>
        <taxon>Bacteria</taxon>
        <taxon>Pseudomonadati</taxon>
        <taxon>Lentisphaerota</taxon>
        <taxon>Lentisphaeria</taxon>
        <taxon>Victivallales</taxon>
        <taxon>Victivallaceae</taxon>
        <taxon>Victivallis</taxon>
    </lineage>
</organism>
<evidence type="ECO:0000256" key="1">
    <source>
        <dbReference type="ARBA" id="ARBA00022676"/>
    </source>
</evidence>
<dbReference type="InterPro" id="IPR051199">
    <property type="entry name" value="LPS_LOS_Heptosyltrfase"/>
</dbReference>
<dbReference type="Pfam" id="PF01075">
    <property type="entry name" value="Glyco_transf_9"/>
    <property type="match status" value="1"/>
</dbReference>
<dbReference type="Proteomes" id="UP000245959">
    <property type="component" value="Unassembled WGS sequence"/>
</dbReference>
<dbReference type="GeneID" id="78295775"/>
<keyword evidence="4" id="KW-1185">Reference proteome</keyword>
<comment type="caution">
    <text evidence="3">The sequence shown here is derived from an EMBL/GenBank/DDBJ whole genome shotgun (WGS) entry which is preliminary data.</text>
</comment>
<dbReference type="SUPFAM" id="SSF53756">
    <property type="entry name" value="UDP-Glycosyltransferase/glycogen phosphorylase"/>
    <property type="match status" value="1"/>
</dbReference>
<evidence type="ECO:0000313" key="4">
    <source>
        <dbReference type="Proteomes" id="UP000245959"/>
    </source>
</evidence>
<dbReference type="InterPro" id="IPR002201">
    <property type="entry name" value="Glyco_trans_9"/>
</dbReference>
<dbReference type="GO" id="GO:0005829">
    <property type="term" value="C:cytosol"/>
    <property type="evidence" value="ECO:0007669"/>
    <property type="project" value="TreeGrafter"/>
</dbReference>
<dbReference type="AlphaFoldDB" id="A0A2U1AUN1"/>
<dbReference type="PANTHER" id="PTHR30160:SF1">
    <property type="entry name" value="LIPOPOLYSACCHARIDE 1,2-N-ACETYLGLUCOSAMINETRANSFERASE-RELATED"/>
    <property type="match status" value="1"/>
</dbReference>
<keyword evidence="2 3" id="KW-0808">Transferase</keyword>
<dbReference type="PANTHER" id="PTHR30160">
    <property type="entry name" value="TETRAACYLDISACCHARIDE 4'-KINASE-RELATED"/>
    <property type="match status" value="1"/>
</dbReference>
<evidence type="ECO:0000313" key="3">
    <source>
        <dbReference type="EMBL" id="PVY40061.1"/>
    </source>
</evidence>
<accession>A0A2U1AUN1</accession>
<dbReference type="GO" id="GO:0008713">
    <property type="term" value="F:ADP-heptose-lipopolysaccharide heptosyltransferase activity"/>
    <property type="evidence" value="ECO:0007669"/>
    <property type="project" value="TreeGrafter"/>
</dbReference>
<keyword evidence="1" id="KW-0328">Glycosyltransferase</keyword>
<reference evidence="3 4" key="1">
    <citation type="submission" date="2018-04" db="EMBL/GenBank/DDBJ databases">
        <title>Genomic Encyclopedia of Type Strains, Phase IV (KMG-IV): sequencing the most valuable type-strain genomes for metagenomic binning, comparative biology and taxonomic classification.</title>
        <authorList>
            <person name="Goeker M."/>
        </authorList>
    </citation>
    <scope>NUCLEOTIDE SEQUENCE [LARGE SCALE GENOMIC DNA]</scope>
    <source>
        <strain evidence="3 4">DSM 14823</strain>
    </source>
</reference>
<dbReference type="CDD" id="cd03789">
    <property type="entry name" value="GT9_LPS_heptosyltransferase"/>
    <property type="match status" value="1"/>
</dbReference>
<dbReference type="Gene3D" id="3.40.50.2000">
    <property type="entry name" value="Glycogen Phosphorylase B"/>
    <property type="match status" value="2"/>
</dbReference>
<evidence type="ECO:0000256" key="2">
    <source>
        <dbReference type="ARBA" id="ARBA00022679"/>
    </source>
</evidence>
<sequence length="353" mass="39056">MFELAKVKRILVIKPSSLGDILHVFPALAELRIHCPEATLDFLIHPAFADILDYSPFPVSERILFERKRMGRVSTMVPEFLKLARELRRKKYDLVIDFQGLTRSALFASLTRGGPVVGFAQTRETAAKWFYSRRIAVAPGHALERNSALIGELTGNNGPVRLPELPANPAALRKLETLAGPLPSRLVALIPGARWQSKQFPPALFAGIARRLHQLLPDYVFAIIGAGGDRKIEQEIVERLRGEVPVLPLAGKTSLTGMMEVLRASSLVISNDSGPVHAAAALNKPVFAFFGPTCPEKTGPYGERTRIYQLNIDCVRCMKRNCRPVDGLLRCHRLDADKIAADAFQVLTQPQEN</sequence>
<dbReference type="RefSeq" id="WP_165833038.1">
    <property type="nucleotide sequence ID" value="NZ_CABMMC010000095.1"/>
</dbReference>